<name>A0A6C0JWC9_9ZZZZ</name>
<accession>A0A6C0JWC9</accession>
<proteinExistence type="predicted"/>
<sequence length="527" mass="59563">MEYVTYEQLTNDDKSQLEKMLRGCFQKRSSLPTDYKYLLSKTVDQINATAAVKYDIASKTASIWSVCSSAVGKINHATRPLLEYGLHQIFLEEPFVWLVLEYENPYWSQALALYTSLGFTNIITTSTQFSYLIDKNISSFKNTTRPSSTKNIDYFLRRGLILYTTSELYYQETWKNNIIAARTKADILRKNKFPTEYGGLGLTAAMARFGREIVKYGKEYAGYLTVDKSFDVIGLGNLTGGNPIYQTDDYPAISEIYDNSKYSLFHFHTHPAITNANNNLEFNPPSYADMVYLLSGCGKNFVRGYIFSVNGLFSFALTKYAQQLFCVGKSSGNPKLSNAEKDYILGQYVAIVNSLVDVNTDKNSVLGNHYSASQVEDILIDHFISSVLSIEINDHPVFDIKYWTYNFIESKGTVVDTFFVTQDLKITNAGSATPSILFSRWNDYDFFDAIDQGERVKCNRGYLAFLLGGTNKSARGKLEDCLPYSFVDLDLLVAKYIEDKDTVDLLIRLGTPLKDIIGNSSRPKISF</sequence>
<dbReference type="EMBL" id="MN740694">
    <property type="protein sequence ID" value="QHU08034.1"/>
    <property type="molecule type" value="Genomic_DNA"/>
</dbReference>
<dbReference type="AlphaFoldDB" id="A0A6C0JWC9"/>
<reference evidence="1" key="1">
    <citation type="journal article" date="2020" name="Nature">
        <title>Giant virus diversity and host interactions through global metagenomics.</title>
        <authorList>
            <person name="Schulz F."/>
            <person name="Roux S."/>
            <person name="Paez-Espino D."/>
            <person name="Jungbluth S."/>
            <person name="Walsh D.A."/>
            <person name="Denef V.J."/>
            <person name="McMahon K.D."/>
            <person name="Konstantinidis K.T."/>
            <person name="Eloe-Fadrosh E.A."/>
            <person name="Kyrpides N.C."/>
            <person name="Woyke T."/>
        </authorList>
    </citation>
    <scope>NUCLEOTIDE SEQUENCE</scope>
    <source>
        <strain evidence="1">GVMAG-S-1062768-28</strain>
    </source>
</reference>
<evidence type="ECO:0000313" key="1">
    <source>
        <dbReference type="EMBL" id="QHU08034.1"/>
    </source>
</evidence>
<organism evidence="1">
    <name type="scientific">viral metagenome</name>
    <dbReference type="NCBI Taxonomy" id="1070528"/>
    <lineage>
        <taxon>unclassified sequences</taxon>
        <taxon>metagenomes</taxon>
        <taxon>organismal metagenomes</taxon>
    </lineage>
</organism>
<protein>
    <submittedName>
        <fullName evidence="1">Uncharacterized protein</fullName>
    </submittedName>
</protein>